<dbReference type="GO" id="GO:0004181">
    <property type="term" value="F:metallocarboxypeptidase activity"/>
    <property type="evidence" value="ECO:0007669"/>
    <property type="project" value="UniProtKB-UniRule"/>
</dbReference>
<dbReference type="GO" id="GO:0046872">
    <property type="term" value="F:metal ion binding"/>
    <property type="evidence" value="ECO:0007669"/>
    <property type="project" value="UniProtKB-KW"/>
</dbReference>
<evidence type="ECO:0000256" key="2">
    <source>
        <dbReference type="PIRSR" id="PIRSR006615-1"/>
    </source>
</evidence>
<dbReference type="PANTHER" id="PTHR34217:SF1">
    <property type="entry name" value="CARBOXYPEPTIDASE 1"/>
    <property type="match status" value="1"/>
</dbReference>
<reference evidence="4" key="2">
    <citation type="journal article" date="2021" name="PeerJ">
        <title>Extensive microbial diversity within the chicken gut microbiome revealed by metagenomics and culture.</title>
        <authorList>
            <person name="Gilroy R."/>
            <person name="Ravi A."/>
            <person name="Getino M."/>
            <person name="Pursley I."/>
            <person name="Horton D.L."/>
            <person name="Alikhan N.F."/>
            <person name="Baker D."/>
            <person name="Gharbi K."/>
            <person name="Hall N."/>
            <person name="Watson M."/>
            <person name="Adriaenssens E.M."/>
            <person name="Foster-Nyarko E."/>
            <person name="Jarju S."/>
            <person name="Secka A."/>
            <person name="Antonio M."/>
            <person name="Oren A."/>
            <person name="Chaudhuri R.R."/>
            <person name="La Ragione R."/>
            <person name="Hildebrand F."/>
            <person name="Pallen M.J."/>
        </authorList>
    </citation>
    <scope>NUCLEOTIDE SEQUENCE</scope>
    <source>
        <strain evidence="4">CHK121-14286</strain>
    </source>
</reference>
<dbReference type="PROSITE" id="PS52034">
    <property type="entry name" value="PEPTIDASE_M32"/>
    <property type="match status" value="1"/>
</dbReference>
<evidence type="ECO:0000313" key="5">
    <source>
        <dbReference type="Proteomes" id="UP000824200"/>
    </source>
</evidence>
<dbReference type="CDD" id="cd06460">
    <property type="entry name" value="M32_Taq"/>
    <property type="match status" value="1"/>
</dbReference>
<keyword evidence="1" id="KW-0482">Metalloprotease</keyword>
<dbReference type="InterPro" id="IPR001333">
    <property type="entry name" value="Peptidase_M32_Taq"/>
</dbReference>
<name>A0A9D1J8F4_9BACT</name>
<organism evidence="4 5">
    <name type="scientific">Candidatus Fimimonas gallinarum</name>
    <dbReference type="NCBI Taxonomy" id="2840821"/>
    <lineage>
        <taxon>Bacteria</taxon>
        <taxon>Pseudomonadati</taxon>
        <taxon>Myxococcota</taxon>
        <taxon>Myxococcia</taxon>
        <taxon>Myxococcales</taxon>
        <taxon>Cystobacterineae</taxon>
        <taxon>Myxococcaceae</taxon>
        <taxon>Myxococcaceae incertae sedis</taxon>
        <taxon>Candidatus Fimimonas</taxon>
    </lineage>
</organism>
<evidence type="ECO:0000313" key="4">
    <source>
        <dbReference type="EMBL" id="HIR66383.1"/>
    </source>
</evidence>
<gene>
    <name evidence="4" type="ORF">IAC95_05840</name>
</gene>
<dbReference type="PANTHER" id="PTHR34217">
    <property type="entry name" value="METAL-DEPENDENT CARBOXYPEPTIDASE"/>
    <property type="match status" value="1"/>
</dbReference>
<evidence type="ECO:0000256" key="3">
    <source>
        <dbReference type="PIRSR" id="PIRSR006615-2"/>
    </source>
</evidence>
<evidence type="ECO:0000256" key="1">
    <source>
        <dbReference type="PIRNR" id="PIRNR006615"/>
    </source>
</evidence>
<dbReference type="Gene3D" id="1.10.1370.30">
    <property type="match status" value="1"/>
</dbReference>
<reference evidence="4" key="1">
    <citation type="submission" date="2020-10" db="EMBL/GenBank/DDBJ databases">
        <authorList>
            <person name="Gilroy R."/>
        </authorList>
    </citation>
    <scope>NUCLEOTIDE SEQUENCE</scope>
    <source>
        <strain evidence="4">CHK121-14286</strain>
    </source>
</reference>
<accession>A0A9D1J8F4</accession>
<dbReference type="PRINTS" id="PR00998">
    <property type="entry name" value="CRBOXYPTASET"/>
</dbReference>
<comment type="cofactor">
    <cofactor evidence="2">
        <name>Zn(2+)</name>
        <dbReference type="ChEBI" id="CHEBI:29105"/>
    </cofactor>
    <text evidence="2">Binds 1 zinc ion per subunit.</text>
</comment>
<dbReference type="PIRSF" id="PIRSF006615">
    <property type="entry name" value="Zn_crbxpep_Taq"/>
    <property type="match status" value="1"/>
</dbReference>
<protein>
    <recommendedName>
        <fullName evidence="1">Metal-dependent carboxypeptidase</fullName>
        <ecNumber evidence="1">3.4.17.19</ecNumber>
    </recommendedName>
</protein>
<dbReference type="SUPFAM" id="SSF55486">
    <property type="entry name" value="Metalloproteases ('zincins'), catalytic domain"/>
    <property type="match status" value="1"/>
</dbReference>
<comment type="catalytic activity">
    <reaction evidence="1">
        <text>Release of a C-terminal amino acid with broad specificity, except for -Pro.</text>
        <dbReference type="EC" id="3.4.17.19"/>
    </reaction>
</comment>
<dbReference type="GO" id="GO:0006508">
    <property type="term" value="P:proteolysis"/>
    <property type="evidence" value="ECO:0007669"/>
    <property type="project" value="UniProtKB-UniRule"/>
</dbReference>
<feature type="binding site" evidence="2">
    <location>
        <position position="295"/>
    </location>
    <ligand>
        <name>Zn(2+)</name>
        <dbReference type="ChEBI" id="CHEBI:29105"/>
        <note>catalytic</note>
    </ligand>
</feature>
<sequence>MQFEEALQFYKQQRRKILAQHFADFIISWDMQTDAAPQSISADAEYGAVLSEYSYELVSDEKFVEAVETLDGNRQLLDDVLCHEVEVMKKNIRQTRSIPKEEYSAYNLLVSQAYPVYVKAKTENDFELFLPYLEKIVDYCRKTTVWLADGETKGYDVLLDMFEPHYTTKQYDEFFALLKEKLVPLIKKVSTNPPPVPDWATQLCYKEGQKRFCEYLRDVMCFDKSRGIMKESEHPFTSGFGTDDVRITNHYYENNVVSAIYSVIHETGHALYEQQCDRSLNGTLSGGGASLGMHESQSRFYENMIGRSDAFWKVHYKHLQQHFPVQFRKVTEKQFVDFVNRTECGFVRTEADELTYPLHIMLRYEIEKKLIDGSLQVKDLPRYWNEKFTEYFGITPPNDTLGVLQDVHWAYGNFGYFPTYALGSAIAAQLYHSMQKDFDVEESLQSGTTEKVNEWLKEHVHKYGSSKYPDEILRLATGEDFNPNYYVDYLVKKFSR</sequence>
<comment type="caution">
    <text evidence="4">The sequence shown here is derived from an EMBL/GenBank/DDBJ whole genome shotgun (WGS) entry which is preliminary data.</text>
</comment>
<keyword evidence="1 2" id="KW-0479">Metal-binding</keyword>
<feature type="binding site" evidence="2">
    <location>
        <position position="265"/>
    </location>
    <ligand>
        <name>Zn(2+)</name>
        <dbReference type="ChEBI" id="CHEBI:29105"/>
        <note>catalytic</note>
    </ligand>
</feature>
<comment type="similarity">
    <text evidence="1">Belongs to the peptidase M32 family.</text>
</comment>
<keyword evidence="1" id="KW-0645">Protease</keyword>
<keyword evidence="2" id="KW-0862">Zinc</keyword>
<keyword evidence="1" id="KW-0378">Hydrolase</keyword>
<feature type="binding site" evidence="2">
    <location>
        <position position="269"/>
    </location>
    <ligand>
        <name>Zn(2+)</name>
        <dbReference type="ChEBI" id="CHEBI:29105"/>
        <note>catalytic</note>
    </ligand>
</feature>
<dbReference type="AlphaFoldDB" id="A0A9D1J8F4"/>
<proteinExistence type="inferred from homology"/>
<dbReference type="EMBL" id="DVHL01000047">
    <property type="protein sequence ID" value="HIR66383.1"/>
    <property type="molecule type" value="Genomic_DNA"/>
</dbReference>
<feature type="active site" description="Proton donor/acceptor" evidence="3">
    <location>
        <position position="266"/>
    </location>
</feature>
<dbReference type="Pfam" id="PF02074">
    <property type="entry name" value="Peptidase_M32"/>
    <property type="match status" value="1"/>
</dbReference>
<dbReference type="Proteomes" id="UP000824200">
    <property type="component" value="Unassembled WGS sequence"/>
</dbReference>
<comment type="function">
    <text evidence="1">Broad specificity carboxypetidase that releases amino acids sequentially from the C-terminus, including neutral, aromatic, polar and basic residues.</text>
</comment>
<keyword evidence="1 4" id="KW-0121">Carboxypeptidase</keyword>
<dbReference type="EC" id="3.4.17.19" evidence="1"/>